<comment type="caution">
    <text evidence="1">The sequence shown here is derived from an EMBL/GenBank/DDBJ whole genome shotgun (WGS) entry which is preliminary data.</text>
</comment>
<accession>A0ACC3ACI3</accession>
<reference evidence="1" key="1">
    <citation type="submission" date="2022-10" db="EMBL/GenBank/DDBJ databases">
        <title>Culturing micro-colonial fungi from biological soil crusts in the Mojave desert and describing Neophaeococcomyces mojavensis, and introducing the new genera and species Taxawa tesnikishii.</title>
        <authorList>
            <person name="Kurbessoian T."/>
            <person name="Stajich J.E."/>
        </authorList>
    </citation>
    <scope>NUCLEOTIDE SEQUENCE</scope>
    <source>
        <strain evidence="1">JES_112</strain>
    </source>
</reference>
<evidence type="ECO:0000313" key="1">
    <source>
        <dbReference type="EMBL" id="KAJ9659609.1"/>
    </source>
</evidence>
<protein>
    <submittedName>
        <fullName evidence="1">Uncharacterized protein</fullName>
    </submittedName>
</protein>
<name>A0ACC3ACI3_9EURO</name>
<proteinExistence type="predicted"/>
<keyword evidence="2" id="KW-1185">Reference proteome</keyword>
<dbReference type="Proteomes" id="UP001172386">
    <property type="component" value="Unassembled WGS sequence"/>
</dbReference>
<evidence type="ECO:0000313" key="2">
    <source>
        <dbReference type="Proteomes" id="UP001172386"/>
    </source>
</evidence>
<gene>
    <name evidence="1" type="ORF">H2198_003022</name>
</gene>
<dbReference type="EMBL" id="JAPDRQ010000038">
    <property type="protein sequence ID" value="KAJ9659609.1"/>
    <property type="molecule type" value="Genomic_DNA"/>
</dbReference>
<sequence length="204" mass="23094">MSDGDDDAASGIVLNMRLYEDVAAELEELILYSRLGVVDDAAEILDTVLWRHLQFFPVVAEAALFLVHQRDYGRLLSLLGELQDRSIHFVHAEEVFFIEILKLIVPGGTHSTTTTQRHVIKTIFPPMSIDSAAQARSDQLATTFDEVLEYIDYQKPIQVQTAEILFVEKHVDRNEIAQFISLAESHRRKLTTNKLDGTTSDRVI</sequence>
<organism evidence="1 2">
    <name type="scientific">Neophaeococcomyces mojaviensis</name>
    <dbReference type="NCBI Taxonomy" id="3383035"/>
    <lineage>
        <taxon>Eukaryota</taxon>
        <taxon>Fungi</taxon>
        <taxon>Dikarya</taxon>
        <taxon>Ascomycota</taxon>
        <taxon>Pezizomycotina</taxon>
        <taxon>Eurotiomycetes</taxon>
        <taxon>Chaetothyriomycetidae</taxon>
        <taxon>Chaetothyriales</taxon>
        <taxon>Chaetothyriales incertae sedis</taxon>
        <taxon>Neophaeococcomyces</taxon>
    </lineage>
</organism>